<feature type="signal peptide" evidence="1">
    <location>
        <begin position="1"/>
        <end position="24"/>
    </location>
</feature>
<keyword evidence="3" id="KW-1185">Reference proteome</keyword>
<protein>
    <recommendedName>
        <fullName evidence="4">CVNH domain-containing protein</fullName>
    </recommendedName>
</protein>
<accession>A0A1G9IAT8</accession>
<proteinExistence type="predicted"/>
<dbReference type="RefSeq" id="WP_092161577.1">
    <property type="nucleotide sequence ID" value="NZ_FNGA01000003.1"/>
</dbReference>
<sequence length="107" mass="11604">MQSRLICRVLMLSLSIMIITAACAFAETITYKCKGGAACIEERIDFGAATVTCADVNGDVLAHWVCEYELEYTCRNTLTGQVQKGGFNPISSSLCSHLCGPCKDGWE</sequence>
<dbReference type="AlphaFoldDB" id="A0A1G9IAT8"/>
<feature type="chain" id="PRO_5011563569" description="CVNH domain-containing protein" evidence="1">
    <location>
        <begin position="25"/>
        <end position="107"/>
    </location>
</feature>
<evidence type="ECO:0008006" key="4">
    <source>
        <dbReference type="Google" id="ProtNLM"/>
    </source>
</evidence>
<evidence type="ECO:0000313" key="2">
    <source>
        <dbReference type="EMBL" id="SDL22378.1"/>
    </source>
</evidence>
<dbReference type="PROSITE" id="PS51257">
    <property type="entry name" value="PROKAR_LIPOPROTEIN"/>
    <property type="match status" value="1"/>
</dbReference>
<organism evidence="2 3">
    <name type="scientific">Maridesulfovibrio ferrireducens</name>
    <dbReference type="NCBI Taxonomy" id="246191"/>
    <lineage>
        <taxon>Bacteria</taxon>
        <taxon>Pseudomonadati</taxon>
        <taxon>Thermodesulfobacteriota</taxon>
        <taxon>Desulfovibrionia</taxon>
        <taxon>Desulfovibrionales</taxon>
        <taxon>Desulfovibrionaceae</taxon>
        <taxon>Maridesulfovibrio</taxon>
    </lineage>
</organism>
<keyword evidence="1" id="KW-0732">Signal</keyword>
<dbReference type="Proteomes" id="UP000199053">
    <property type="component" value="Unassembled WGS sequence"/>
</dbReference>
<dbReference type="EMBL" id="FNGA01000003">
    <property type="protein sequence ID" value="SDL22378.1"/>
    <property type="molecule type" value="Genomic_DNA"/>
</dbReference>
<dbReference type="OrthoDB" id="5458453at2"/>
<evidence type="ECO:0000256" key="1">
    <source>
        <dbReference type="SAM" id="SignalP"/>
    </source>
</evidence>
<name>A0A1G9IAT8_9BACT</name>
<reference evidence="3" key="1">
    <citation type="submission" date="2016-10" db="EMBL/GenBank/DDBJ databases">
        <authorList>
            <person name="Varghese N."/>
            <person name="Submissions S."/>
        </authorList>
    </citation>
    <scope>NUCLEOTIDE SEQUENCE [LARGE SCALE GENOMIC DNA]</scope>
    <source>
        <strain evidence="3">DSM 16995</strain>
    </source>
</reference>
<evidence type="ECO:0000313" key="3">
    <source>
        <dbReference type="Proteomes" id="UP000199053"/>
    </source>
</evidence>
<gene>
    <name evidence="2" type="ORF">SAMN05660337_2514</name>
</gene>